<protein>
    <submittedName>
        <fullName evidence="1">Uncharacterized protein</fullName>
    </submittedName>
</protein>
<evidence type="ECO:0000313" key="2">
    <source>
        <dbReference type="Proteomes" id="UP000299102"/>
    </source>
</evidence>
<name>A0A4C1X2G6_EUMVA</name>
<comment type="caution">
    <text evidence="1">The sequence shown here is derived from an EMBL/GenBank/DDBJ whole genome shotgun (WGS) entry which is preliminary data.</text>
</comment>
<gene>
    <name evidence="1" type="ORF">EVAR_40774_1</name>
</gene>
<organism evidence="1 2">
    <name type="scientific">Eumeta variegata</name>
    <name type="common">Bagworm moth</name>
    <name type="synonym">Eumeta japonica</name>
    <dbReference type="NCBI Taxonomy" id="151549"/>
    <lineage>
        <taxon>Eukaryota</taxon>
        <taxon>Metazoa</taxon>
        <taxon>Ecdysozoa</taxon>
        <taxon>Arthropoda</taxon>
        <taxon>Hexapoda</taxon>
        <taxon>Insecta</taxon>
        <taxon>Pterygota</taxon>
        <taxon>Neoptera</taxon>
        <taxon>Endopterygota</taxon>
        <taxon>Lepidoptera</taxon>
        <taxon>Glossata</taxon>
        <taxon>Ditrysia</taxon>
        <taxon>Tineoidea</taxon>
        <taxon>Psychidae</taxon>
        <taxon>Oiketicinae</taxon>
        <taxon>Eumeta</taxon>
    </lineage>
</organism>
<evidence type="ECO:0000313" key="1">
    <source>
        <dbReference type="EMBL" id="GBP57916.1"/>
    </source>
</evidence>
<keyword evidence="2" id="KW-1185">Reference proteome</keyword>
<dbReference type="EMBL" id="BGZK01000723">
    <property type="protein sequence ID" value="GBP57916.1"/>
    <property type="molecule type" value="Genomic_DNA"/>
</dbReference>
<reference evidence="1 2" key="1">
    <citation type="journal article" date="2019" name="Commun. Biol.">
        <title>The bagworm genome reveals a unique fibroin gene that provides high tensile strength.</title>
        <authorList>
            <person name="Kono N."/>
            <person name="Nakamura H."/>
            <person name="Ohtoshi R."/>
            <person name="Tomita M."/>
            <person name="Numata K."/>
            <person name="Arakawa K."/>
        </authorList>
    </citation>
    <scope>NUCLEOTIDE SEQUENCE [LARGE SCALE GENOMIC DNA]</scope>
</reference>
<sequence>MGTRADGRPAVTQSCDAESVKCQNLVRNLRRGPAAAPRSRQNIGRRRNLLSKILITWQVIYESPPRGARVARRCARA</sequence>
<dbReference type="Proteomes" id="UP000299102">
    <property type="component" value="Unassembled WGS sequence"/>
</dbReference>
<accession>A0A4C1X2G6</accession>
<proteinExistence type="predicted"/>
<dbReference type="AlphaFoldDB" id="A0A4C1X2G6"/>